<dbReference type="InterPro" id="IPR003439">
    <property type="entry name" value="ABC_transporter-like_ATP-bd"/>
</dbReference>
<dbReference type="InterPro" id="IPR050763">
    <property type="entry name" value="ABC_transporter_ATP-binding"/>
</dbReference>
<dbReference type="KEGG" id="sih:SiH_0959"/>
<dbReference type="PROSITE" id="PS50893">
    <property type="entry name" value="ABC_TRANSPORTER_2"/>
    <property type="match status" value="1"/>
</dbReference>
<feature type="domain" description="ABC transporter" evidence="5">
    <location>
        <begin position="6"/>
        <end position="236"/>
    </location>
</feature>
<proteinExistence type="inferred from homology"/>
<dbReference type="Gene3D" id="3.40.50.300">
    <property type="entry name" value="P-loop containing nucleotide triphosphate hydrolases"/>
    <property type="match status" value="1"/>
</dbReference>
<reference evidence="6 7" key="1">
    <citation type="journal article" date="2011" name="J. Bacteriol.">
        <title>Genome analyses of icelandic strains of Sulfolobus islandicus, model organisms for genetic and virus-host interaction studies.</title>
        <authorList>
            <person name="Guo L."/>
            <person name="Brugger K."/>
            <person name="Liu C."/>
            <person name="Shah S.A."/>
            <person name="Zheng H."/>
            <person name="Zhu Y."/>
            <person name="Wang S."/>
            <person name="Lillestol R.K."/>
            <person name="Chen L."/>
            <person name="Frank J."/>
            <person name="Prangishvili D."/>
            <person name="Paulin L."/>
            <person name="She Q."/>
            <person name="Huang L."/>
            <person name="Garrett R.A."/>
        </authorList>
    </citation>
    <scope>NUCLEOTIDE SEQUENCE [LARGE SCALE GENOMIC DNA]</scope>
    <source>
        <strain evidence="6 7">HVE10/4</strain>
    </source>
</reference>
<keyword evidence="2" id="KW-0813">Transport</keyword>
<dbReference type="HOGENOM" id="CLU_000604_1_2_2"/>
<dbReference type="SUPFAM" id="SSF52540">
    <property type="entry name" value="P-loop containing nucleoside triphosphate hydrolases"/>
    <property type="match status" value="1"/>
</dbReference>
<keyword evidence="3" id="KW-0547">Nucleotide-binding</keyword>
<evidence type="ECO:0000259" key="5">
    <source>
        <dbReference type="PROSITE" id="PS50893"/>
    </source>
</evidence>
<accession>F0NJZ5</accession>
<dbReference type="GO" id="GO:0016887">
    <property type="term" value="F:ATP hydrolysis activity"/>
    <property type="evidence" value="ECO:0007669"/>
    <property type="project" value="InterPro"/>
</dbReference>
<organism evidence="6 7">
    <name type="scientific">Saccharolobus islandicus (strain HVE10/4)</name>
    <name type="common">Sulfolobus islandicus</name>
    <dbReference type="NCBI Taxonomy" id="930943"/>
    <lineage>
        <taxon>Archaea</taxon>
        <taxon>Thermoproteota</taxon>
        <taxon>Thermoprotei</taxon>
        <taxon>Sulfolobales</taxon>
        <taxon>Sulfolobaceae</taxon>
        <taxon>Saccharolobus</taxon>
    </lineage>
</organism>
<dbReference type="EMBL" id="CP002426">
    <property type="protein sequence ID" value="ADX82311.1"/>
    <property type="molecule type" value="Genomic_DNA"/>
</dbReference>
<evidence type="ECO:0000256" key="2">
    <source>
        <dbReference type="ARBA" id="ARBA00022448"/>
    </source>
</evidence>
<dbReference type="PROSITE" id="PS00211">
    <property type="entry name" value="ABC_TRANSPORTER_1"/>
    <property type="match status" value="1"/>
</dbReference>
<dbReference type="InterPro" id="IPR027417">
    <property type="entry name" value="P-loop_NTPase"/>
</dbReference>
<evidence type="ECO:0000313" key="6">
    <source>
        <dbReference type="EMBL" id="ADX82311.1"/>
    </source>
</evidence>
<sequence length="301" mass="33789">MMKEIINIQNLTKVYKNGVVALKGLNLKIYENEIFVILGPNGAGKTTLLYIISTILKPTEGSVNIMGYDVTKNPGKVRELIGFAFTEVTLFNTTVYKALWAHGRIYGIPKNELRQRILDCLNELDIMNKVDSIIWELSSGQRKRVEICKVIIQRPKISIFDEPTITVDIDGKHKVWSLIKNLKKYGSTVIIATNDIYEAEYLADRVAILNKGELLTVGSIDELKKPLGSEVLELEVSDPSVISKISHLGRIIVSGNYIRLYSDKLQDIIKEISTLNGIISIRRLNVTLDDVFLVLTGGEKQ</sequence>
<evidence type="ECO:0000313" key="7">
    <source>
        <dbReference type="Proteomes" id="UP000006395"/>
    </source>
</evidence>
<protein>
    <submittedName>
        <fullName evidence="6">ABC transporter related protein</fullName>
    </submittedName>
</protein>
<comment type="similarity">
    <text evidence="1">Belongs to the ABC transporter superfamily.</text>
</comment>
<dbReference type="InterPro" id="IPR017871">
    <property type="entry name" value="ABC_transporter-like_CS"/>
</dbReference>
<dbReference type="SMART" id="SM00382">
    <property type="entry name" value="AAA"/>
    <property type="match status" value="1"/>
</dbReference>
<dbReference type="AlphaFoldDB" id="F0NJZ5"/>
<keyword evidence="7" id="KW-1185">Reference proteome</keyword>
<evidence type="ECO:0000256" key="4">
    <source>
        <dbReference type="ARBA" id="ARBA00022840"/>
    </source>
</evidence>
<gene>
    <name evidence="6" type="ordered locus">SiH_0959</name>
</gene>
<name>F0NJZ5_SACI0</name>
<keyword evidence="4" id="KW-0067">ATP-binding</keyword>
<dbReference type="Pfam" id="PF00005">
    <property type="entry name" value="ABC_tran"/>
    <property type="match status" value="1"/>
</dbReference>
<dbReference type="Proteomes" id="UP000006395">
    <property type="component" value="Chromosome"/>
</dbReference>
<dbReference type="PANTHER" id="PTHR42711">
    <property type="entry name" value="ABC TRANSPORTER ATP-BINDING PROTEIN"/>
    <property type="match status" value="1"/>
</dbReference>
<evidence type="ECO:0000256" key="1">
    <source>
        <dbReference type="ARBA" id="ARBA00005417"/>
    </source>
</evidence>
<dbReference type="InterPro" id="IPR003593">
    <property type="entry name" value="AAA+_ATPase"/>
</dbReference>
<dbReference type="PANTHER" id="PTHR42711:SF5">
    <property type="entry name" value="ABC TRANSPORTER ATP-BINDING PROTEIN NATA"/>
    <property type="match status" value="1"/>
</dbReference>
<evidence type="ECO:0000256" key="3">
    <source>
        <dbReference type="ARBA" id="ARBA00022741"/>
    </source>
</evidence>
<dbReference type="GO" id="GO:0005524">
    <property type="term" value="F:ATP binding"/>
    <property type="evidence" value="ECO:0007669"/>
    <property type="project" value="UniProtKB-KW"/>
</dbReference>